<evidence type="ECO:0000256" key="4">
    <source>
        <dbReference type="ARBA" id="ARBA00023125"/>
    </source>
</evidence>
<dbReference type="SUPFAM" id="SSF88659">
    <property type="entry name" value="Sigma3 and sigma4 domains of RNA polymerase sigma factors"/>
    <property type="match status" value="1"/>
</dbReference>
<dbReference type="AlphaFoldDB" id="L0DJB5"/>
<dbReference type="OrthoDB" id="258490at2"/>
<keyword evidence="5" id="KW-0804">Transcription</keyword>
<dbReference type="Pfam" id="PF04542">
    <property type="entry name" value="Sigma70_r2"/>
    <property type="match status" value="1"/>
</dbReference>
<gene>
    <name evidence="8" type="ordered locus">Sinac_4755</name>
</gene>
<dbReference type="Gene3D" id="1.10.10.10">
    <property type="entry name" value="Winged helix-like DNA-binding domain superfamily/Winged helix DNA-binding domain"/>
    <property type="match status" value="1"/>
</dbReference>
<keyword evidence="3" id="KW-0731">Sigma factor</keyword>
<name>L0DJB5_SINAD</name>
<dbReference type="Gene3D" id="1.10.1740.10">
    <property type="match status" value="1"/>
</dbReference>
<dbReference type="eggNOG" id="COG1595">
    <property type="taxonomic scope" value="Bacteria"/>
</dbReference>
<dbReference type="PANTHER" id="PTHR43133">
    <property type="entry name" value="RNA POLYMERASE ECF-TYPE SIGMA FACTO"/>
    <property type="match status" value="1"/>
</dbReference>
<dbReference type="InterPro" id="IPR013324">
    <property type="entry name" value="RNA_pol_sigma_r3/r4-like"/>
</dbReference>
<reference evidence="8 9" key="1">
    <citation type="submission" date="2012-02" db="EMBL/GenBank/DDBJ databases">
        <title>Complete sequence of chromosome of Singulisphaera acidiphila DSM 18658.</title>
        <authorList>
            <consortium name="US DOE Joint Genome Institute (JGI-PGF)"/>
            <person name="Lucas S."/>
            <person name="Copeland A."/>
            <person name="Lapidus A."/>
            <person name="Glavina del Rio T."/>
            <person name="Dalin E."/>
            <person name="Tice H."/>
            <person name="Bruce D."/>
            <person name="Goodwin L."/>
            <person name="Pitluck S."/>
            <person name="Peters L."/>
            <person name="Ovchinnikova G."/>
            <person name="Chertkov O."/>
            <person name="Kyrpides N."/>
            <person name="Mavromatis K."/>
            <person name="Ivanova N."/>
            <person name="Brettin T."/>
            <person name="Detter J.C."/>
            <person name="Han C."/>
            <person name="Larimer F."/>
            <person name="Land M."/>
            <person name="Hauser L."/>
            <person name="Markowitz V."/>
            <person name="Cheng J.-F."/>
            <person name="Hugenholtz P."/>
            <person name="Woyke T."/>
            <person name="Wu D."/>
            <person name="Tindall B."/>
            <person name="Pomrenke H."/>
            <person name="Brambilla E."/>
            <person name="Klenk H.-P."/>
            <person name="Eisen J.A."/>
        </authorList>
    </citation>
    <scope>NUCLEOTIDE SEQUENCE [LARGE SCALE GENOMIC DNA]</scope>
    <source>
        <strain evidence="9">ATCC BAA-1392 / DSM 18658 / VKM B-2454 / MOB10</strain>
    </source>
</reference>
<evidence type="ECO:0000313" key="9">
    <source>
        <dbReference type="Proteomes" id="UP000010798"/>
    </source>
</evidence>
<dbReference type="RefSeq" id="WP_015248039.1">
    <property type="nucleotide sequence ID" value="NC_019892.1"/>
</dbReference>
<dbReference type="NCBIfam" id="TIGR02937">
    <property type="entry name" value="sigma70-ECF"/>
    <property type="match status" value="1"/>
</dbReference>
<evidence type="ECO:0000256" key="5">
    <source>
        <dbReference type="ARBA" id="ARBA00023163"/>
    </source>
</evidence>
<dbReference type="InterPro" id="IPR036388">
    <property type="entry name" value="WH-like_DNA-bd_sf"/>
</dbReference>
<comment type="similarity">
    <text evidence="1">Belongs to the sigma-70 factor family. ECF subfamily.</text>
</comment>
<dbReference type="InterPro" id="IPR014284">
    <property type="entry name" value="RNA_pol_sigma-70_dom"/>
</dbReference>
<evidence type="ECO:0000259" key="7">
    <source>
        <dbReference type="Pfam" id="PF04542"/>
    </source>
</evidence>
<keyword evidence="9" id="KW-1185">Reference proteome</keyword>
<dbReference type="InterPro" id="IPR007627">
    <property type="entry name" value="RNA_pol_sigma70_r2"/>
</dbReference>
<dbReference type="GO" id="GO:0016987">
    <property type="term" value="F:sigma factor activity"/>
    <property type="evidence" value="ECO:0007669"/>
    <property type="project" value="UniProtKB-KW"/>
</dbReference>
<sequence>MDEAPSTRQSLLIRLRDSADERAWSEFTEIYGPLVHRLARRRGLQDADAQDLVQDVFRAVARAIERFDPDPERGSFRGWLSRVARNLILNLLAARRRHPQGTGDTDVQRLLEDRPEPAGEDSDAFDIEYRRRLITWAAGRVRGEFSDPAWQAFWLAGVEGRPPKEVAEALGMTLGTVYQYKSRVVVRIRREIEQFGWESAGEFQEAGR</sequence>
<feature type="region of interest" description="Disordered" evidence="6">
    <location>
        <begin position="99"/>
        <end position="122"/>
    </location>
</feature>
<dbReference type="SUPFAM" id="SSF88946">
    <property type="entry name" value="Sigma2 domain of RNA polymerase sigma factors"/>
    <property type="match status" value="1"/>
</dbReference>
<dbReference type="STRING" id="886293.Sinac_4755"/>
<dbReference type="GO" id="GO:0006352">
    <property type="term" value="P:DNA-templated transcription initiation"/>
    <property type="evidence" value="ECO:0007669"/>
    <property type="project" value="InterPro"/>
</dbReference>
<proteinExistence type="inferred from homology"/>
<accession>L0DJB5</accession>
<feature type="compositionally biased region" description="Basic and acidic residues" evidence="6">
    <location>
        <begin position="106"/>
        <end position="117"/>
    </location>
</feature>
<dbReference type="Proteomes" id="UP000010798">
    <property type="component" value="Chromosome"/>
</dbReference>
<dbReference type="InterPro" id="IPR039425">
    <property type="entry name" value="RNA_pol_sigma-70-like"/>
</dbReference>
<evidence type="ECO:0000256" key="1">
    <source>
        <dbReference type="ARBA" id="ARBA00010641"/>
    </source>
</evidence>
<evidence type="ECO:0000256" key="6">
    <source>
        <dbReference type="SAM" id="MobiDB-lite"/>
    </source>
</evidence>
<organism evidence="8 9">
    <name type="scientific">Singulisphaera acidiphila (strain ATCC BAA-1392 / DSM 18658 / VKM B-2454 / MOB10)</name>
    <dbReference type="NCBI Taxonomy" id="886293"/>
    <lineage>
        <taxon>Bacteria</taxon>
        <taxon>Pseudomonadati</taxon>
        <taxon>Planctomycetota</taxon>
        <taxon>Planctomycetia</taxon>
        <taxon>Isosphaerales</taxon>
        <taxon>Isosphaeraceae</taxon>
        <taxon>Singulisphaera</taxon>
    </lineage>
</organism>
<keyword evidence="2" id="KW-0805">Transcription regulation</keyword>
<dbReference type="HOGENOM" id="CLU_047691_14_0_0"/>
<dbReference type="KEGG" id="saci:Sinac_4755"/>
<evidence type="ECO:0000256" key="3">
    <source>
        <dbReference type="ARBA" id="ARBA00023082"/>
    </source>
</evidence>
<evidence type="ECO:0000256" key="2">
    <source>
        <dbReference type="ARBA" id="ARBA00023015"/>
    </source>
</evidence>
<evidence type="ECO:0000313" key="8">
    <source>
        <dbReference type="EMBL" id="AGA28925.1"/>
    </source>
</evidence>
<dbReference type="InterPro" id="IPR013325">
    <property type="entry name" value="RNA_pol_sigma_r2"/>
</dbReference>
<keyword evidence="4" id="KW-0238">DNA-binding</keyword>
<dbReference type="PANTHER" id="PTHR43133:SF8">
    <property type="entry name" value="RNA POLYMERASE SIGMA FACTOR HI_1459-RELATED"/>
    <property type="match status" value="1"/>
</dbReference>
<dbReference type="EMBL" id="CP003364">
    <property type="protein sequence ID" value="AGA28925.1"/>
    <property type="molecule type" value="Genomic_DNA"/>
</dbReference>
<feature type="domain" description="RNA polymerase sigma-70 region 2" evidence="7">
    <location>
        <begin position="30"/>
        <end position="97"/>
    </location>
</feature>
<dbReference type="GO" id="GO:0003677">
    <property type="term" value="F:DNA binding"/>
    <property type="evidence" value="ECO:0007669"/>
    <property type="project" value="UniProtKB-KW"/>
</dbReference>
<protein>
    <submittedName>
        <fullName evidence="8">RNA polymerase sigma factor, sigma-70 family</fullName>
    </submittedName>
</protein>